<dbReference type="InterPro" id="IPR050207">
    <property type="entry name" value="Trans_regulatory_Fis"/>
</dbReference>
<dbReference type="SUPFAM" id="SSF46689">
    <property type="entry name" value="Homeodomain-like"/>
    <property type="match status" value="1"/>
</dbReference>
<dbReference type="Proteomes" id="UP000245020">
    <property type="component" value="Unassembled WGS sequence"/>
</dbReference>
<comment type="similarity">
    <text evidence="1">Belongs to the transcriptional regulatory Fis family.</text>
</comment>
<dbReference type="EMBL" id="QEWQ01000006">
    <property type="protein sequence ID" value="PWD80479.1"/>
    <property type="molecule type" value="Genomic_DNA"/>
</dbReference>
<dbReference type="GO" id="GO:0006355">
    <property type="term" value="P:regulation of DNA-templated transcription"/>
    <property type="evidence" value="ECO:0007669"/>
    <property type="project" value="InterPro"/>
</dbReference>
<dbReference type="InterPro" id="IPR002197">
    <property type="entry name" value="HTH_Fis"/>
</dbReference>
<dbReference type="Gene3D" id="1.10.10.60">
    <property type="entry name" value="Homeodomain-like"/>
    <property type="match status" value="1"/>
</dbReference>
<dbReference type="Pfam" id="PF02954">
    <property type="entry name" value="HTH_8"/>
    <property type="match status" value="1"/>
</dbReference>
<proteinExistence type="inferred from homology"/>
<keyword evidence="6" id="KW-1185">Reference proteome</keyword>
<dbReference type="PRINTS" id="PR01590">
    <property type="entry name" value="HTHFIS"/>
</dbReference>
<dbReference type="RefSeq" id="WP_026879591.1">
    <property type="nucleotide sequence ID" value="NZ_BMYA01000004.1"/>
</dbReference>
<feature type="domain" description="DNA binding HTH" evidence="4">
    <location>
        <begin position="42"/>
        <end position="79"/>
    </location>
</feature>
<comment type="caution">
    <text evidence="5">The sequence shown here is derived from an EMBL/GenBank/DDBJ whole genome shotgun (WGS) entry which is preliminary data.</text>
</comment>
<reference evidence="6" key="1">
    <citation type="submission" date="2018-05" db="EMBL/GenBank/DDBJ databases">
        <title>Ignatzschineria dubaiensis sp. nov., isolated from necrotic foot tissues of dromedaries (Camelus dromedarius) and associated maggots in Dubai, United Arab Emirates.</title>
        <authorList>
            <person name="Tsang C.C."/>
            <person name="Tang J.Y.M."/>
            <person name="Fong J.Y.H."/>
            <person name="Kinne J."/>
            <person name="Lee H.H."/>
            <person name="Joseph M."/>
            <person name="Jose S."/>
            <person name="Schuster R.K."/>
            <person name="Tang Y."/>
            <person name="Sivakumar S."/>
            <person name="Chen J.H.K."/>
            <person name="Teng J.L.L."/>
            <person name="Lau S.K.P."/>
            <person name="Wernery U."/>
            <person name="Woo P.C.Y."/>
        </authorList>
    </citation>
    <scope>NUCLEOTIDE SEQUENCE [LARGE SCALE GENOMIC DNA]</scope>
    <source>
        <strain evidence="6">KCTC 22644</strain>
    </source>
</reference>
<dbReference type="GO" id="GO:0043565">
    <property type="term" value="F:sequence-specific DNA binding"/>
    <property type="evidence" value="ECO:0007669"/>
    <property type="project" value="InterPro"/>
</dbReference>
<evidence type="ECO:0000256" key="1">
    <source>
        <dbReference type="ARBA" id="ARBA00008559"/>
    </source>
</evidence>
<evidence type="ECO:0000259" key="4">
    <source>
        <dbReference type="Pfam" id="PF02954"/>
    </source>
</evidence>
<protein>
    <recommendedName>
        <fullName evidence="3">Putative Fis-like DNA-binding protein</fullName>
    </recommendedName>
</protein>
<evidence type="ECO:0000256" key="2">
    <source>
        <dbReference type="ARBA" id="ARBA00023125"/>
    </source>
</evidence>
<gene>
    <name evidence="5" type="ORF">DC083_09230</name>
</gene>
<name>A0A2U2AD39_9GAMM</name>
<sequence length="90" mass="10585">MISRERLKDHIPLRESVKEALDEISNLLDGKYPPNLYRLVINEVERPLFEKVLEYTDGNQSKASEILGITRSTLKKRLDYFDIDPREHKS</sequence>
<dbReference type="PRINTS" id="PR01591">
    <property type="entry name" value="DNABINDNGFIS"/>
</dbReference>
<dbReference type="OrthoDB" id="9802388at2"/>
<accession>A0A2U2AD39</accession>
<organism evidence="5 6">
    <name type="scientific">Ignatzschineria ureiclastica</name>
    <dbReference type="NCBI Taxonomy" id="472582"/>
    <lineage>
        <taxon>Bacteria</taxon>
        <taxon>Pseudomonadati</taxon>
        <taxon>Pseudomonadota</taxon>
        <taxon>Gammaproteobacteria</taxon>
        <taxon>Cardiobacteriales</taxon>
        <taxon>Ignatzschineriaceae</taxon>
        <taxon>Ignatzschineria</taxon>
    </lineage>
</organism>
<evidence type="ECO:0000313" key="6">
    <source>
        <dbReference type="Proteomes" id="UP000245020"/>
    </source>
</evidence>
<keyword evidence="2" id="KW-0238">DNA-binding</keyword>
<dbReference type="PANTHER" id="PTHR47918">
    <property type="entry name" value="DNA-BINDING PROTEIN FIS"/>
    <property type="match status" value="1"/>
</dbReference>
<dbReference type="InterPro" id="IPR005412">
    <property type="entry name" value="Fis_DNA-bd"/>
</dbReference>
<dbReference type="InterPro" id="IPR009057">
    <property type="entry name" value="Homeodomain-like_sf"/>
</dbReference>
<evidence type="ECO:0000256" key="3">
    <source>
        <dbReference type="ARBA" id="ARBA00029540"/>
    </source>
</evidence>
<dbReference type="PIRSF" id="PIRSF002097">
    <property type="entry name" value="DNA-binding_Fis"/>
    <property type="match status" value="1"/>
</dbReference>
<evidence type="ECO:0000313" key="5">
    <source>
        <dbReference type="EMBL" id="PWD80479.1"/>
    </source>
</evidence>
<dbReference type="PANTHER" id="PTHR47918:SF1">
    <property type="entry name" value="DNA-BINDING PROTEIN FIS"/>
    <property type="match status" value="1"/>
</dbReference>
<dbReference type="AlphaFoldDB" id="A0A2U2AD39"/>